<evidence type="ECO:0000256" key="7">
    <source>
        <dbReference type="ARBA" id="ARBA00022840"/>
    </source>
</evidence>
<dbReference type="InterPro" id="IPR013986">
    <property type="entry name" value="DExx_box_DNA_helicase_dom_sf"/>
</dbReference>
<dbReference type="Proteomes" id="UP001501565">
    <property type="component" value="Unassembled WGS sequence"/>
</dbReference>
<keyword evidence="6 10" id="KW-0269">Exonuclease</keyword>
<comment type="similarity">
    <text evidence="10">Belongs to the RecC family.</text>
</comment>
<keyword evidence="8 10" id="KW-0238">DNA-binding</keyword>
<dbReference type="PIRSF" id="PIRSF000980">
    <property type="entry name" value="RecC"/>
    <property type="match status" value="1"/>
</dbReference>
<proteinExistence type="inferred from homology"/>
<dbReference type="Gene3D" id="3.40.50.300">
    <property type="entry name" value="P-loop containing nucleotide triphosphate hydrolases"/>
    <property type="match status" value="2"/>
</dbReference>
<comment type="miscellaneous">
    <text evidence="10">In the RecBCD complex, RecB has a slow 3'-5' helicase, an exonuclease activity and loads RecA onto ssDNA, RecD has a fast 5'-3' helicase activity, while RecC stimulates the ATPase and processivity of the RecB helicase and contributes to recognition of the Chi site.</text>
</comment>
<keyword evidence="13" id="KW-1185">Reference proteome</keyword>
<evidence type="ECO:0000256" key="9">
    <source>
        <dbReference type="ARBA" id="ARBA00023204"/>
    </source>
</evidence>
<evidence type="ECO:0000256" key="8">
    <source>
        <dbReference type="ARBA" id="ARBA00023125"/>
    </source>
</evidence>
<dbReference type="InterPro" id="IPR041500">
    <property type="entry name" value="RecC_C"/>
</dbReference>
<name>A0ABP7MF74_9GAMM</name>
<dbReference type="Gene3D" id="1.10.10.160">
    <property type="match status" value="1"/>
</dbReference>
<evidence type="ECO:0000256" key="5">
    <source>
        <dbReference type="ARBA" id="ARBA00022806"/>
    </source>
</evidence>
<dbReference type="Gene3D" id="3.40.50.10930">
    <property type="match status" value="1"/>
</dbReference>
<dbReference type="NCBIfam" id="TIGR01450">
    <property type="entry name" value="recC"/>
    <property type="match status" value="1"/>
</dbReference>
<evidence type="ECO:0000313" key="12">
    <source>
        <dbReference type="EMBL" id="GAA3919727.1"/>
    </source>
</evidence>
<sequence length="1100" mass="125202">MSQWLKLQIADQFGIAANIDFPLPATFIWDIFKQVLPQVPERSAFSKEQMSWRLMQIIPDFLTQDEFKPLASYLADDDSQIKGYQLSAKIADIFDQYLVYRSDWVNQWESGALVSSLEGEDAWQSKLWKALFEHTVGSGASFYHRANLYQRCIDTLKGGRCPAEIKALRRIFVFGVSALPPKYLEVLTALGNHIDVHFMLSNPCQYYWGDILDQKYLAKLANKQRLSFLNKPERNLLKAPVEDYIQGSAGNSLLASWGKVGRDMQRLLSECTASEVEAFVEPADDSLLHHIQNDMLMLNDRSITEEHADSVFKEVISHTDSSFKVSVCHSPMREVEVLHNYLLDLMNDDSELYPRDVVVMVSDVDVYSPYINAVFSSQPKEQFIPYSISDLSTNQFNSVVQAYLWVLGMKEHRCTASELIAFIQVPSVLKRFGILESELSLLTHWIGDVGIRWGLEPESAVEFDLPEMTTNTWLFGLKRMLAGYAIPESSGVVNGVLSYDQIQGLSSELAGKLGILVNEIINIRSRFQASMAVSQWHALLNELLNQCFLATNEEDSHQIHLIRDNISRWVEEISMAGFEVGPSEERSSEISSEVVFEVMSEKLIQQRISQRFLAGQINFCTLMPMRSVPFKVVCLLGMDGNAYPRQQTPLGFDLMHGRFEYGDRSRRDDDRFLFLEAVLSAQEKLMISYTGKSIRDNSDIIPSILVSELLEYCADGFVLDGDSHLKPAESAQRMLSHLVSTRALNPYSVSEYQPTQGGYRSFDQHWFDIAKLEGCFEADAVDFMAERLPGCEWPEFVEIKDLKAFWNNPVSYFFKSRLSVNFDSYDALLQDEESFELDALQLYQLKNQLLTYFLSENWEAELEENSDQKLFERVQAQGILPHGNFGSLVLQEQVEATHYLYTKVKPYVPKQVQPVEVCLDLAIDDSRVRLEGWLSNLGPSGYVNYRVGRVRPKDLMSAWVDHLAGAAIDQPEATHLIGFNPKTSEVEHLMFKVTDKLKATQILSNLLKAKIEGSNHPLFFEVNVASIYLEKLNSPRGGEEAALVALLDALDSWFEGDEYVSRCWSEINEDMISDFIETTQTFYAEMSEHLVSVREESDSD</sequence>
<evidence type="ECO:0000256" key="3">
    <source>
        <dbReference type="ARBA" id="ARBA00022763"/>
    </source>
</evidence>
<evidence type="ECO:0000313" key="13">
    <source>
        <dbReference type="Proteomes" id="UP001501565"/>
    </source>
</evidence>
<keyword evidence="7 10" id="KW-0067">ATP-binding</keyword>
<comment type="function">
    <text evidence="10">A helicase/nuclease that prepares dsDNA breaks (DSB) for recombinational DNA repair. Binds to DSBs and unwinds DNA via a highly rapid and processive ATP-dependent bidirectional helicase activity. Unwinds dsDNA until it encounters a Chi (crossover hotspot instigator) sequence from the 3' direction. Cuts ssDNA a few nucleotides 3' to the Chi site. The properties and activities of the enzyme are changed at Chi. The Chi-altered holoenzyme produces a long 3'-ssDNA overhang and facilitates RecA-binding to the ssDNA for homologous DNA recombination and repair. Holoenzyme degrades any linearized DNA that is unable to undergo homologous recombination. In the holoenzyme this subunit recognizes the wild-type Chi sequence, and when added to isolated RecB increases its ATP-dependent helicase processivity.</text>
</comment>
<dbReference type="InterPro" id="IPR027417">
    <property type="entry name" value="P-loop_NTPase"/>
</dbReference>
<evidence type="ECO:0000256" key="4">
    <source>
        <dbReference type="ARBA" id="ARBA00022801"/>
    </source>
</evidence>
<evidence type="ECO:0000256" key="2">
    <source>
        <dbReference type="ARBA" id="ARBA00022741"/>
    </source>
</evidence>
<dbReference type="Pfam" id="PF04257">
    <property type="entry name" value="Exonuc_V_gamma"/>
    <property type="match status" value="1"/>
</dbReference>
<comment type="caution">
    <text evidence="12">The sequence shown here is derived from an EMBL/GenBank/DDBJ whole genome shotgun (WGS) entry which is preliminary data.</text>
</comment>
<dbReference type="Gene3D" id="1.10.10.990">
    <property type="match status" value="1"/>
</dbReference>
<dbReference type="EMBL" id="BAABBN010000004">
    <property type="protein sequence ID" value="GAA3919727.1"/>
    <property type="molecule type" value="Genomic_DNA"/>
</dbReference>
<feature type="domain" description="RecC C-terminal" evidence="11">
    <location>
        <begin position="797"/>
        <end position="1031"/>
    </location>
</feature>
<keyword evidence="1 10" id="KW-0540">Nuclease</keyword>
<evidence type="ECO:0000259" key="11">
    <source>
        <dbReference type="Pfam" id="PF17946"/>
    </source>
</evidence>
<protein>
    <recommendedName>
        <fullName evidence="10">RecBCD enzyme subunit RecC</fullName>
    </recommendedName>
    <alternativeName>
        <fullName evidence="10">Exonuclease V subunit RecC</fullName>
        <shortName evidence="10">ExoV subunit RecC</shortName>
    </alternativeName>
    <alternativeName>
        <fullName evidence="10">Helicase/nuclease RecBCD subunit RecC</fullName>
    </alternativeName>
</protein>
<dbReference type="SUPFAM" id="SSF52980">
    <property type="entry name" value="Restriction endonuclease-like"/>
    <property type="match status" value="1"/>
</dbReference>
<dbReference type="Pfam" id="PF17946">
    <property type="entry name" value="RecC_C"/>
    <property type="match status" value="1"/>
</dbReference>
<reference evidence="13" key="1">
    <citation type="journal article" date="2019" name="Int. J. Syst. Evol. Microbiol.">
        <title>The Global Catalogue of Microorganisms (GCM) 10K type strain sequencing project: providing services to taxonomists for standard genome sequencing and annotation.</title>
        <authorList>
            <consortium name="The Broad Institute Genomics Platform"/>
            <consortium name="The Broad Institute Genome Sequencing Center for Infectious Disease"/>
            <person name="Wu L."/>
            <person name="Ma J."/>
        </authorList>
    </citation>
    <scope>NUCLEOTIDE SEQUENCE [LARGE SCALE GENOMIC DNA]</scope>
    <source>
        <strain evidence="13">JCM 17551</strain>
    </source>
</reference>
<accession>A0ABP7MF74</accession>
<keyword evidence="3 10" id="KW-0227">DNA damage</keyword>
<evidence type="ECO:0000256" key="1">
    <source>
        <dbReference type="ARBA" id="ARBA00022722"/>
    </source>
</evidence>
<comment type="subunit">
    <text evidence="10">Heterotrimer of RecB, RecC and RecD. All subunits contribute to DNA-binding.</text>
</comment>
<gene>
    <name evidence="10 12" type="primary">recC</name>
    <name evidence="12" type="ORF">GCM10022277_14010</name>
</gene>
<keyword evidence="9 10" id="KW-0234">DNA repair</keyword>
<evidence type="ECO:0000256" key="6">
    <source>
        <dbReference type="ARBA" id="ARBA00022839"/>
    </source>
</evidence>
<evidence type="ECO:0000256" key="10">
    <source>
        <dbReference type="HAMAP-Rule" id="MF_01486"/>
    </source>
</evidence>
<dbReference type="SUPFAM" id="SSF52540">
    <property type="entry name" value="P-loop containing nucleoside triphosphate hydrolases"/>
    <property type="match status" value="2"/>
</dbReference>
<dbReference type="InterPro" id="IPR006697">
    <property type="entry name" value="RecC"/>
</dbReference>
<dbReference type="CDD" id="cd22353">
    <property type="entry name" value="RecC_C-like"/>
    <property type="match status" value="1"/>
</dbReference>
<organism evidence="12 13">
    <name type="scientific">Litoribacillus peritrichatus</name>
    <dbReference type="NCBI Taxonomy" id="718191"/>
    <lineage>
        <taxon>Bacteria</taxon>
        <taxon>Pseudomonadati</taxon>
        <taxon>Pseudomonadota</taxon>
        <taxon>Gammaproteobacteria</taxon>
        <taxon>Oceanospirillales</taxon>
        <taxon>Oceanospirillaceae</taxon>
        <taxon>Litoribacillus</taxon>
    </lineage>
</organism>
<keyword evidence="4 10" id="KW-0378">Hydrolase</keyword>
<dbReference type="HAMAP" id="MF_01486">
    <property type="entry name" value="RecC"/>
    <property type="match status" value="1"/>
</dbReference>
<dbReference type="InterPro" id="IPR011335">
    <property type="entry name" value="Restrct_endonuc-II-like"/>
</dbReference>
<keyword evidence="2 10" id="KW-0547">Nucleotide-binding</keyword>
<dbReference type="PANTHER" id="PTHR30591">
    <property type="entry name" value="RECBCD ENZYME SUBUNIT RECC"/>
    <property type="match status" value="1"/>
</dbReference>
<keyword evidence="5 10" id="KW-0347">Helicase</keyword>
<dbReference type="PANTHER" id="PTHR30591:SF1">
    <property type="entry name" value="RECBCD ENZYME SUBUNIT RECC"/>
    <property type="match status" value="1"/>
</dbReference>